<comment type="caution">
    <text evidence="2">The sequence shown here is derived from an EMBL/GenBank/DDBJ whole genome shotgun (WGS) entry which is preliminary data.</text>
</comment>
<evidence type="ECO:0000313" key="3">
    <source>
        <dbReference type="Proteomes" id="UP001164929"/>
    </source>
</evidence>
<keyword evidence="3" id="KW-1185">Reference proteome</keyword>
<feature type="compositionally biased region" description="Basic and acidic residues" evidence="1">
    <location>
        <begin position="24"/>
        <end position="42"/>
    </location>
</feature>
<dbReference type="EMBL" id="JAQIZT010000010">
    <property type="protein sequence ID" value="KAJ6980979.1"/>
    <property type="molecule type" value="Genomic_DNA"/>
</dbReference>
<evidence type="ECO:0000313" key="2">
    <source>
        <dbReference type="EMBL" id="KAJ6980979.1"/>
    </source>
</evidence>
<dbReference type="Proteomes" id="UP001164929">
    <property type="component" value="Chromosome 10"/>
</dbReference>
<dbReference type="AlphaFoldDB" id="A0AAD6Q6I6"/>
<feature type="compositionally biased region" description="Basic and acidic residues" evidence="1">
    <location>
        <begin position="1"/>
        <end position="10"/>
    </location>
</feature>
<protein>
    <submittedName>
        <fullName evidence="2">Uncharacterized protein</fullName>
    </submittedName>
</protein>
<reference evidence="2" key="1">
    <citation type="journal article" date="2023" name="Mol. Ecol. Resour.">
        <title>Chromosome-level genome assembly of a triploid poplar Populus alba 'Berolinensis'.</title>
        <authorList>
            <person name="Chen S."/>
            <person name="Yu Y."/>
            <person name="Wang X."/>
            <person name="Wang S."/>
            <person name="Zhang T."/>
            <person name="Zhou Y."/>
            <person name="He R."/>
            <person name="Meng N."/>
            <person name="Wang Y."/>
            <person name="Liu W."/>
            <person name="Liu Z."/>
            <person name="Liu J."/>
            <person name="Guo Q."/>
            <person name="Huang H."/>
            <person name="Sederoff R.R."/>
            <person name="Wang G."/>
            <person name="Qu G."/>
            <person name="Chen S."/>
        </authorList>
    </citation>
    <scope>NUCLEOTIDE SEQUENCE</scope>
    <source>
        <strain evidence="2">SC-2020</strain>
    </source>
</reference>
<feature type="compositionally biased region" description="Basic residues" evidence="1">
    <location>
        <begin position="62"/>
        <end position="79"/>
    </location>
</feature>
<name>A0AAD6Q6I6_9ROSI</name>
<proteinExistence type="predicted"/>
<feature type="region of interest" description="Disordered" evidence="1">
    <location>
        <begin position="1"/>
        <end position="79"/>
    </location>
</feature>
<sequence length="79" mass="9266">MISRLHDARHFWRPGHKTFSGFIKARERPQLGGDERAGGRTETKKKKKKASRRTDREGVDGKHRRTGGKRRTVRTKTRR</sequence>
<feature type="compositionally biased region" description="Basic and acidic residues" evidence="1">
    <location>
        <begin position="52"/>
        <end position="61"/>
    </location>
</feature>
<accession>A0AAD6Q6I6</accession>
<organism evidence="2 3">
    <name type="scientific">Populus alba x Populus x berolinensis</name>
    <dbReference type="NCBI Taxonomy" id="444605"/>
    <lineage>
        <taxon>Eukaryota</taxon>
        <taxon>Viridiplantae</taxon>
        <taxon>Streptophyta</taxon>
        <taxon>Embryophyta</taxon>
        <taxon>Tracheophyta</taxon>
        <taxon>Spermatophyta</taxon>
        <taxon>Magnoliopsida</taxon>
        <taxon>eudicotyledons</taxon>
        <taxon>Gunneridae</taxon>
        <taxon>Pentapetalae</taxon>
        <taxon>rosids</taxon>
        <taxon>fabids</taxon>
        <taxon>Malpighiales</taxon>
        <taxon>Salicaceae</taxon>
        <taxon>Saliceae</taxon>
        <taxon>Populus</taxon>
    </lineage>
</organism>
<gene>
    <name evidence="2" type="ORF">NC653_024381</name>
</gene>
<evidence type="ECO:0000256" key="1">
    <source>
        <dbReference type="SAM" id="MobiDB-lite"/>
    </source>
</evidence>